<dbReference type="PANTHER" id="PTHR43424">
    <property type="entry name" value="LOCUS PUTATIVE PROTEIN 1-RELATED"/>
    <property type="match status" value="1"/>
</dbReference>
<dbReference type="InterPro" id="IPR002797">
    <property type="entry name" value="Polysacc_synth"/>
</dbReference>
<reference evidence="6 7" key="1">
    <citation type="submission" date="2018-08" db="EMBL/GenBank/DDBJ databases">
        <title>A genome reference for cultivated species of the human gut microbiota.</title>
        <authorList>
            <person name="Zou Y."/>
            <person name="Xue W."/>
            <person name="Luo G."/>
        </authorList>
    </citation>
    <scope>NUCLEOTIDE SEQUENCE [LARGE SCALE GENOMIC DNA]</scope>
    <source>
        <strain evidence="6 7">TM09-12</strain>
    </source>
</reference>
<feature type="transmembrane region" description="Helical" evidence="5">
    <location>
        <begin position="12"/>
        <end position="36"/>
    </location>
</feature>
<evidence type="ECO:0000256" key="1">
    <source>
        <dbReference type="ARBA" id="ARBA00004141"/>
    </source>
</evidence>
<keyword evidence="4 5" id="KW-0472">Membrane</keyword>
<feature type="transmembrane region" description="Helical" evidence="5">
    <location>
        <begin position="143"/>
        <end position="163"/>
    </location>
</feature>
<feature type="transmembrane region" description="Helical" evidence="5">
    <location>
        <begin position="112"/>
        <end position="131"/>
    </location>
</feature>
<dbReference type="PANTHER" id="PTHR43424:SF1">
    <property type="entry name" value="LOCUS PUTATIVE PROTEIN 1-RELATED"/>
    <property type="match status" value="1"/>
</dbReference>
<dbReference type="RefSeq" id="WP_117632522.1">
    <property type="nucleotide sequence ID" value="NZ_QSON01000007.1"/>
</dbReference>
<feature type="transmembrane region" description="Helical" evidence="5">
    <location>
        <begin position="288"/>
        <end position="317"/>
    </location>
</feature>
<feature type="transmembrane region" description="Helical" evidence="5">
    <location>
        <begin position="329"/>
        <end position="348"/>
    </location>
</feature>
<dbReference type="CDD" id="cd13128">
    <property type="entry name" value="MATE_Wzx_like"/>
    <property type="match status" value="1"/>
</dbReference>
<evidence type="ECO:0000256" key="3">
    <source>
        <dbReference type="ARBA" id="ARBA00022989"/>
    </source>
</evidence>
<evidence type="ECO:0000256" key="2">
    <source>
        <dbReference type="ARBA" id="ARBA00022692"/>
    </source>
</evidence>
<dbReference type="InterPro" id="IPR052556">
    <property type="entry name" value="PolySynth_Transporter"/>
</dbReference>
<keyword evidence="2 5" id="KW-0812">Transmembrane</keyword>
<gene>
    <name evidence="6" type="ORF">DXD79_17150</name>
</gene>
<dbReference type="EMBL" id="QSON01000007">
    <property type="protein sequence ID" value="RGJ02870.1"/>
    <property type="molecule type" value="Genomic_DNA"/>
</dbReference>
<evidence type="ECO:0000256" key="5">
    <source>
        <dbReference type="SAM" id="Phobius"/>
    </source>
</evidence>
<organism evidence="6 7">
    <name type="scientific">Hungatella hathewayi</name>
    <dbReference type="NCBI Taxonomy" id="154046"/>
    <lineage>
        <taxon>Bacteria</taxon>
        <taxon>Bacillati</taxon>
        <taxon>Bacillota</taxon>
        <taxon>Clostridia</taxon>
        <taxon>Lachnospirales</taxon>
        <taxon>Lachnospiraceae</taxon>
        <taxon>Hungatella</taxon>
    </lineage>
</organism>
<dbReference type="Proteomes" id="UP000263014">
    <property type="component" value="Unassembled WGS sequence"/>
</dbReference>
<feature type="transmembrane region" description="Helical" evidence="5">
    <location>
        <begin position="169"/>
        <end position="191"/>
    </location>
</feature>
<comment type="subcellular location">
    <subcellularLocation>
        <location evidence="1">Membrane</location>
        <topology evidence="1">Multi-pass membrane protein</topology>
    </subcellularLocation>
</comment>
<name>A0A374P7P5_9FIRM</name>
<evidence type="ECO:0000313" key="6">
    <source>
        <dbReference type="EMBL" id="RGJ02870.1"/>
    </source>
</evidence>
<dbReference type="Pfam" id="PF01943">
    <property type="entry name" value="Polysacc_synt"/>
    <property type="match status" value="1"/>
</dbReference>
<feature type="transmembrane region" description="Helical" evidence="5">
    <location>
        <begin position="246"/>
        <end position="267"/>
    </location>
</feature>
<keyword evidence="3 5" id="KW-1133">Transmembrane helix</keyword>
<protein>
    <submittedName>
        <fullName evidence="6">Flippase</fullName>
    </submittedName>
</protein>
<dbReference type="GO" id="GO:0016020">
    <property type="term" value="C:membrane"/>
    <property type="evidence" value="ECO:0007669"/>
    <property type="project" value="UniProtKB-SubCell"/>
</dbReference>
<accession>A0A374P7P5</accession>
<sequence length="431" mass="48551">MDKKKIIDNASWIIGCKLVKAVLTLLVTILTARYLGASNYGLINYAASLVTFMTPVMKLGLDAILVHELINDADHQGEILGTSIVLNTLSALLCIIGVVTFSMVTNAGETETHIVCFLYSLLLLFQAVEMVQYWFQAKLLSKYTASSMLISYGSITVFQICLLMRKANIYWFSVSHSLEYMILAGMLISIFKKKTNLQFRFSLNAAHRMLNKSKYYILSGLMVTIFSQTDKVMIKMMMDNASVGYYSAAATCASMTSFVFVAIIDSMRPVIFKSKQENETQFKNNISYLYTIIFYFSLLQCLVITAFSSVIIGVMYGSEYNTSSNVLRVIVWFTTFSYIGTIRDIWILSEGKQSFLWKINFLGAFANVILNYWMIPRMGIMGAALASLITQIFTNIVVGELISAVRPNNRLLYRGINPKALVVIAQKLRKR</sequence>
<feature type="transmembrane region" description="Helical" evidence="5">
    <location>
        <begin position="380"/>
        <end position="405"/>
    </location>
</feature>
<evidence type="ECO:0000256" key="4">
    <source>
        <dbReference type="ARBA" id="ARBA00023136"/>
    </source>
</evidence>
<proteinExistence type="predicted"/>
<evidence type="ECO:0000313" key="7">
    <source>
        <dbReference type="Proteomes" id="UP000263014"/>
    </source>
</evidence>
<feature type="transmembrane region" description="Helical" evidence="5">
    <location>
        <begin position="79"/>
        <end position="100"/>
    </location>
</feature>
<feature type="transmembrane region" description="Helical" evidence="5">
    <location>
        <begin position="355"/>
        <end position="374"/>
    </location>
</feature>
<comment type="caution">
    <text evidence="6">The sequence shown here is derived from an EMBL/GenBank/DDBJ whole genome shotgun (WGS) entry which is preliminary data.</text>
</comment>
<dbReference type="AlphaFoldDB" id="A0A374P7P5"/>